<keyword evidence="3" id="KW-1185">Reference proteome</keyword>
<proteinExistence type="predicted"/>
<dbReference type="PANTHER" id="PTHR32246:SF66">
    <property type="entry name" value="C2 DOMAIN-CONTAINING PROTEIN"/>
    <property type="match status" value="1"/>
</dbReference>
<dbReference type="PROSITE" id="PS50004">
    <property type="entry name" value="C2"/>
    <property type="match status" value="1"/>
</dbReference>
<dbReference type="InterPro" id="IPR035892">
    <property type="entry name" value="C2_domain_sf"/>
</dbReference>
<dbReference type="SMART" id="SM00239">
    <property type="entry name" value="C2"/>
    <property type="match status" value="1"/>
</dbReference>
<dbReference type="PANTHER" id="PTHR32246">
    <property type="entry name" value="INGRESSION PROTEIN FIC1"/>
    <property type="match status" value="1"/>
</dbReference>
<gene>
    <name evidence="2" type="ORF">E3N88_30515</name>
</gene>
<evidence type="ECO:0000259" key="1">
    <source>
        <dbReference type="PROSITE" id="PS50004"/>
    </source>
</evidence>
<evidence type="ECO:0000313" key="2">
    <source>
        <dbReference type="EMBL" id="KAD3641291.1"/>
    </source>
</evidence>
<dbReference type="GO" id="GO:0006952">
    <property type="term" value="P:defense response"/>
    <property type="evidence" value="ECO:0007669"/>
    <property type="project" value="InterPro"/>
</dbReference>
<sequence>MEITIISAQGLKNSSIFSHNIRPFITLTTTPPPSSSGHRSHVYETTVDREGGVNPTWGDKFDLSKVIDAGFFYRNNSYIYLQLYTSRLWLGPRFLGWCGIPAADIADGFSPAGTVRQLSYRLRKKDGSRGHGVVNVLVKVESSVFQAPRRVDPDVRRLPEMNFGPVAIGIPVKTHRVVGDQVN</sequence>
<name>A0A5N6MLU2_9ASTR</name>
<dbReference type="SUPFAM" id="SSF49562">
    <property type="entry name" value="C2 domain (Calcium/lipid-binding domain, CaLB)"/>
    <property type="match status" value="1"/>
</dbReference>
<dbReference type="InterPro" id="IPR000008">
    <property type="entry name" value="C2_dom"/>
</dbReference>
<accession>A0A5N6MLU2</accession>
<feature type="domain" description="C2" evidence="1">
    <location>
        <begin position="1"/>
        <end position="115"/>
    </location>
</feature>
<dbReference type="OrthoDB" id="786358at2759"/>
<dbReference type="Pfam" id="PF00168">
    <property type="entry name" value="C2"/>
    <property type="match status" value="1"/>
</dbReference>
<reference evidence="2 3" key="1">
    <citation type="submission" date="2019-05" db="EMBL/GenBank/DDBJ databases">
        <title>Mikania micrantha, genome provides insights into the molecular mechanism of rapid growth.</title>
        <authorList>
            <person name="Liu B."/>
        </authorList>
    </citation>
    <scope>NUCLEOTIDE SEQUENCE [LARGE SCALE GENOMIC DNA]</scope>
    <source>
        <strain evidence="2">NLD-2019</strain>
        <tissue evidence="2">Leaf</tissue>
    </source>
</reference>
<dbReference type="EMBL" id="SZYD01000015">
    <property type="protein sequence ID" value="KAD3641291.1"/>
    <property type="molecule type" value="Genomic_DNA"/>
</dbReference>
<protein>
    <recommendedName>
        <fullName evidence="1">C2 domain-containing protein</fullName>
    </recommendedName>
</protein>
<comment type="caution">
    <text evidence="2">The sequence shown here is derived from an EMBL/GenBank/DDBJ whole genome shotgun (WGS) entry which is preliminary data.</text>
</comment>
<organism evidence="2 3">
    <name type="scientific">Mikania micrantha</name>
    <name type="common">bitter vine</name>
    <dbReference type="NCBI Taxonomy" id="192012"/>
    <lineage>
        <taxon>Eukaryota</taxon>
        <taxon>Viridiplantae</taxon>
        <taxon>Streptophyta</taxon>
        <taxon>Embryophyta</taxon>
        <taxon>Tracheophyta</taxon>
        <taxon>Spermatophyta</taxon>
        <taxon>Magnoliopsida</taxon>
        <taxon>eudicotyledons</taxon>
        <taxon>Gunneridae</taxon>
        <taxon>Pentapetalae</taxon>
        <taxon>asterids</taxon>
        <taxon>campanulids</taxon>
        <taxon>Asterales</taxon>
        <taxon>Asteraceae</taxon>
        <taxon>Asteroideae</taxon>
        <taxon>Heliantheae alliance</taxon>
        <taxon>Eupatorieae</taxon>
        <taxon>Mikania</taxon>
    </lineage>
</organism>
<evidence type="ECO:0000313" key="3">
    <source>
        <dbReference type="Proteomes" id="UP000326396"/>
    </source>
</evidence>
<dbReference type="CDD" id="cd04051">
    <property type="entry name" value="C2_SRC2_like"/>
    <property type="match status" value="1"/>
</dbReference>
<dbReference type="AlphaFoldDB" id="A0A5N6MLU2"/>
<dbReference type="InterPro" id="IPR044750">
    <property type="entry name" value="C2_SRC2/BAP"/>
</dbReference>
<dbReference type="Gene3D" id="2.60.40.150">
    <property type="entry name" value="C2 domain"/>
    <property type="match status" value="1"/>
</dbReference>
<dbReference type="Proteomes" id="UP000326396">
    <property type="component" value="Linkage Group LG5"/>
</dbReference>